<evidence type="ECO:0000313" key="2">
    <source>
        <dbReference type="Proteomes" id="UP000238049"/>
    </source>
</evidence>
<accession>A0A2S7A1P2</accession>
<proteinExistence type="predicted"/>
<protein>
    <recommendedName>
        <fullName evidence="3">IS110 family transposase</fullName>
    </recommendedName>
</protein>
<sequence>MNGIGIDVCKAMLDVAVHHGPFARFHNTGAGHRKLVSWLATQQAGQIVLEASVSRDGGRARALQQNCRSSALQIIYQHCPTAPKQTRFRVLAVPEDMLATCHAMVGGQRSCYQTADPRL</sequence>
<gene>
    <name evidence="1" type="ORF">XarbCFBP7409_10990</name>
</gene>
<dbReference type="AlphaFoldDB" id="A0A2S7A1P2"/>
<dbReference type="EMBL" id="MDSL01000020">
    <property type="protein sequence ID" value="PPT99410.1"/>
    <property type="molecule type" value="Genomic_DNA"/>
</dbReference>
<organism evidence="1 2">
    <name type="scientific">Xanthomonas arboricola pv. guizotiae</name>
    <dbReference type="NCBI Taxonomy" id="487867"/>
    <lineage>
        <taxon>Bacteria</taxon>
        <taxon>Pseudomonadati</taxon>
        <taxon>Pseudomonadota</taxon>
        <taxon>Gammaproteobacteria</taxon>
        <taxon>Lysobacterales</taxon>
        <taxon>Lysobacteraceae</taxon>
        <taxon>Xanthomonas</taxon>
    </lineage>
</organism>
<reference evidence="1 2" key="1">
    <citation type="submission" date="2016-08" db="EMBL/GenBank/DDBJ databases">
        <title>Evolution of the type three secretion system and type three effector repertoires in Xanthomonas.</title>
        <authorList>
            <person name="Merda D."/>
            <person name="Briand M."/>
            <person name="Bosis E."/>
            <person name="Rousseau C."/>
            <person name="Portier P."/>
            <person name="Jacques M.-A."/>
            <person name="Fischer-Le Saux M."/>
        </authorList>
    </citation>
    <scope>NUCLEOTIDE SEQUENCE [LARGE SCALE GENOMIC DNA]</scope>
    <source>
        <strain evidence="1 2">CFBP 7409</strain>
    </source>
</reference>
<dbReference type="Proteomes" id="UP000238049">
    <property type="component" value="Unassembled WGS sequence"/>
</dbReference>
<comment type="caution">
    <text evidence="1">The sequence shown here is derived from an EMBL/GenBank/DDBJ whole genome shotgun (WGS) entry which is preliminary data.</text>
</comment>
<evidence type="ECO:0008006" key="3">
    <source>
        <dbReference type="Google" id="ProtNLM"/>
    </source>
</evidence>
<name>A0A2S7A1P2_9XANT</name>
<evidence type="ECO:0000313" key="1">
    <source>
        <dbReference type="EMBL" id="PPT99410.1"/>
    </source>
</evidence>